<sequence>MGKFPRKGNAMKKNISAVRGFVHSAPALVVDSTGQAEPALRPMDDREVVRWVLENGEKADDGILANKTKEQKFLVSAGVEAQRRIESAEEAERARQATEAAEKPPRKPAAKIGATAKPDRTAVEKTVAEKATKAAALVADFKNFLKKGEPNDAEVVLTELRQATIQAGLLRVLKGSIARRKQFFRDAVAAVKAAKFARDIIALRRARDRNLWAAANCAQTRGRCGVAHTGKTARERAKVKGPKPERVGPKQSQKGTGKARS</sequence>
<evidence type="ECO:0000256" key="1">
    <source>
        <dbReference type="SAM" id="MobiDB-lite"/>
    </source>
</evidence>
<comment type="caution">
    <text evidence="2">The sequence shown here is derived from an EMBL/GenBank/DDBJ whole genome shotgun (WGS) entry which is preliminary data.</text>
</comment>
<dbReference type="Proteomes" id="UP000178820">
    <property type="component" value="Unassembled WGS sequence"/>
</dbReference>
<feature type="region of interest" description="Disordered" evidence="1">
    <location>
        <begin position="86"/>
        <end position="118"/>
    </location>
</feature>
<feature type="compositionally biased region" description="Basic and acidic residues" evidence="1">
    <location>
        <begin position="232"/>
        <end position="248"/>
    </location>
</feature>
<feature type="compositionally biased region" description="Basic and acidic residues" evidence="1">
    <location>
        <begin position="86"/>
        <end position="105"/>
    </location>
</feature>
<evidence type="ECO:0000313" key="3">
    <source>
        <dbReference type="Proteomes" id="UP000178820"/>
    </source>
</evidence>
<proteinExistence type="predicted"/>
<dbReference type="EMBL" id="MHOT01000013">
    <property type="protein sequence ID" value="OGZ69295.1"/>
    <property type="molecule type" value="Genomic_DNA"/>
</dbReference>
<evidence type="ECO:0000313" key="2">
    <source>
        <dbReference type="EMBL" id="OGZ69295.1"/>
    </source>
</evidence>
<gene>
    <name evidence="2" type="ORF">A3D44_01225</name>
</gene>
<dbReference type="AlphaFoldDB" id="A0A1G2I3G3"/>
<name>A0A1G2I3G3_9BACT</name>
<protein>
    <submittedName>
        <fullName evidence="2">Uncharacterized protein</fullName>
    </submittedName>
</protein>
<reference evidence="2 3" key="1">
    <citation type="journal article" date="2016" name="Nat. Commun.">
        <title>Thousands of microbial genomes shed light on interconnected biogeochemical processes in an aquifer system.</title>
        <authorList>
            <person name="Anantharaman K."/>
            <person name="Brown C.T."/>
            <person name="Hug L.A."/>
            <person name="Sharon I."/>
            <person name="Castelle C.J."/>
            <person name="Probst A.J."/>
            <person name="Thomas B.C."/>
            <person name="Singh A."/>
            <person name="Wilkins M.J."/>
            <person name="Karaoz U."/>
            <person name="Brodie E.L."/>
            <person name="Williams K.H."/>
            <person name="Hubbard S.S."/>
            <person name="Banfield J.F."/>
        </authorList>
    </citation>
    <scope>NUCLEOTIDE SEQUENCE [LARGE SCALE GENOMIC DNA]</scope>
</reference>
<organism evidence="2 3">
    <name type="scientific">Candidatus Staskawiczbacteria bacterium RIFCSPHIGHO2_02_FULL_42_22</name>
    <dbReference type="NCBI Taxonomy" id="1802207"/>
    <lineage>
        <taxon>Bacteria</taxon>
        <taxon>Candidatus Staskawicziibacteriota</taxon>
    </lineage>
</organism>
<accession>A0A1G2I3G3</accession>
<feature type="region of interest" description="Disordered" evidence="1">
    <location>
        <begin position="226"/>
        <end position="261"/>
    </location>
</feature>